<dbReference type="Proteomes" id="UP000198281">
    <property type="component" value="Unassembled WGS sequence"/>
</dbReference>
<gene>
    <name evidence="2" type="ORF">SAMN06295912_12515</name>
</gene>
<accession>A0A239IJ58</accession>
<sequence>MKMTAIIALGFVAVAALPGAASAKEKADNLVVKAGAQPLNCVNLRQIRETKVLNDSTIDFHMNGGKIYRNSLPGRCPQLGFEERFAYKTSLSQLCSTDIITVLTTMGGPGLNRGASCGLGQFQEMEAKK</sequence>
<reference evidence="3" key="1">
    <citation type="submission" date="2017-06" db="EMBL/GenBank/DDBJ databases">
        <authorList>
            <person name="Varghese N."/>
            <person name="Submissions S."/>
        </authorList>
    </citation>
    <scope>NUCLEOTIDE SEQUENCE [LARGE SCALE GENOMIC DNA]</scope>
    <source>
        <strain evidence="3">LNB2</strain>
    </source>
</reference>
<feature type="chain" id="PRO_5012172965" evidence="1">
    <location>
        <begin position="24"/>
        <end position="129"/>
    </location>
</feature>
<organism evidence="2 3">
    <name type="scientific">Edaphosphingomonas laterariae</name>
    <dbReference type="NCBI Taxonomy" id="861865"/>
    <lineage>
        <taxon>Bacteria</taxon>
        <taxon>Pseudomonadati</taxon>
        <taxon>Pseudomonadota</taxon>
        <taxon>Alphaproteobacteria</taxon>
        <taxon>Sphingomonadales</taxon>
        <taxon>Rhizorhabdaceae</taxon>
        <taxon>Edaphosphingomonas</taxon>
    </lineage>
</organism>
<dbReference type="EMBL" id="FZOS01000025">
    <property type="protein sequence ID" value="SNS93796.1"/>
    <property type="molecule type" value="Genomic_DNA"/>
</dbReference>
<name>A0A239IJ58_9SPHN</name>
<dbReference type="AlphaFoldDB" id="A0A239IJ58"/>
<evidence type="ECO:0000256" key="1">
    <source>
        <dbReference type="SAM" id="SignalP"/>
    </source>
</evidence>
<keyword evidence="1" id="KW-0732">Signal</keyword>
<evidence type="ECO:0000313" key="2">
    <source>
        <dbReference type="EMBL" id="SNS93796.1"/>
    </source>
</evidence>
<feature type="signal peptide" evidence="1">
    <location>
        <begin position="1"/>
        <end position="23"/>
    </location>
</feature>
<dbReference type="RefSeq" id="WP_179220883.1">
    <property type="nucleotide sequence ID" value="NZ_FZOS01000025.1"/>
</dbReference>
<evidence type="ECO:0000313" key="3">
    <source>
        <dbReference type="Proteomes" id="UP000198281"/>
    </source>
</evidence>
<keyword evidence="3" id="KW-1185">Reference proteome</keyword>
<protein>
    <submittedName>
        <fullName evidence="2">Uncharacterized protein</fullName>
    </submittedName>
</protein>
<proteinExistence type="predicted"/>